<evidence type="ECO:0000259" key="6">
    <source>
        <dbReference type="Pfam" id="PF01397"/>
    </source>
</evidence>
<evidence type="ECO:0000256" key="1">
    <source>
        <dbReference type="ARBA" id="ARBA00001946"/>
    </source>
</evidence>
<dbReference type="GO" id="GO:0000287">
    <property type="term" value="F:magnesium ion binding"/>
    <property type="evidence" value="ECO:0007669"/>
    <property type="project" value="InterPro"/>
</dbReference>
<dbReference type="Pfam" id="PF01397">
    <property type="entry name" value="Terpene_synth"/>
    <property type="match status" value="1"/>
</dbReference>
<dbReference type="FunFam" id="1.10.600.10:FF:000036">
    <property type="entry name" value="cis-abienol synthase, chloroplastic"/>
    <property type="match status" value="1"/>
</dbReference>
<organism evidence="8 9">
    <name type="scientific">Handroanthus impetiginosus</name>
    <dbReference type="NCBI Taxonomy" id="429701"/>
    <lineage>
        <taxon>Eukaryota</taxon>
        <taxon>Viridiplantae</taxon>
        <taxon>Streptophyta</taxon>
        <taxon>Embryophyta</taxon>
        <taxon>Tracheophyta</taxon>
        <taxon>Spermatophyta</taxon>
        <taxon>Magnoliopsida</taxon>
        <taxon>eudicotyledons</taxon>
        <taxon>Gunneridae</taxon>
        <taxon>Pentapetalae</taxon>
        <taxon>asterids</taxon>
        <taxon>lamiids</taxon>
        <taxon>Lamiales</taxon>
        <taxon>Bignoniaceae</taxon>
        <taxon>Crescentiina</taxon>
        <taxon>Tabebuia alliance</taxon>
        <taxon>Handroanthus</taxon>
    </lineage>
</organism>
<dbReference type="InterPro" id="IPR001906">
    <property type="entry name" value="Terpene_synth_N"/>
</dbReference>
<dbReference type="InterPro" id="IPR008949">
    <property type="entry name" value="Isoprenoid_synthase_dom_sf"/>
</dbReference>
<dbReference type="InterPro" id="IPR050148">
    <property type="entry name" value="Terpene_synthase-like"/>
</dbReference>
<evidence type="ECO:0000259" key="7">
    <source>
        <dbReference type="Pfam" id="PF03936"/>
    </source>
</evidence>
<protein>
    <submittedName>
        <fullName evidence="8">Alpha-farnesene synthase</fullName>
        <ecNumber evidence="8">4.2.3.46</ecNumber>
    </submittedName>
</protein>
<comment type="cofactor">
    <cofactor evidence="1">
        <name>Mg(2+)</name>
        <dbReference type="ChEBI" id="CHEBI:18420"/>
    </cofactor>
</comment>
<dbReference type="EMBL" id="NKXS01001226">
    <property type="protein sequence ID" value="PIN19742.1"/>
    <property type="molecule type" value="Genomic_DNA"/>
</dbReference>
<keyword evidence="9" id="KW-1185">Reference proteome</keyword>
<dbReference type="InterPro" id="IPR005630">
    <property type="entry name" value="Terpene_synthase_metal-bd"/>
</dbReference>
<dbReference type="EC" id="4.2.3.46" evidence="8"/>
<dbReference type="Gene3D" id="1.50.10.130">
    <property type="entry name" value="Terpene synthase, N-terminal domain"/>
    <property type="match status" value="1"/>
</dbReference>
<evidence type="ECO:0000313" key="8">
    <source>
        <dbReference type="EMBL" id="PIN19742.1"/>
    </source>
</evidence>
<dbReference type="FunFam" id="1.50.10.130:FF:000002">
    <property type="entry name" value="Ent-copalyl diphosphate synthase, chloroplastic"/>
    <property type="match status" value="1"/>
</dbReference>
<evidence type="ECO:0000256" key="3">
    <source>
        <dbReference type="ARBA" id="ARBA00022842"/>
    </source>
</evidence>
<feature type="domain" description="Terpene synthase N-terminal" evidence="6">
    <location>
        <begin position="214"/>
        <end position="413"/>
    </location>
</feature>
<evidence type="ECO:0000313" key="9">
    <source>
        <dbReference type="Proteomes" id="UP000231279"/>
    </source>
</evidence>
<dbReference type="GO" id="GO:0016102">
    <property type="term" value="P:diterpenoid biosynthetic process"/>
    <property type="evidence" value="ECO:0007669"/>
    <property type="project" value="TreeGrafter"/>
</dbReference>
<sequence length="846" mass="97658">MSMEPSLSSIQSLVSEIKKDIFFENAIMVSPSAYDTAWLAMIPEQKNGSNNNNNGPMFRSCLNWIVENQKEGGFWGETNEEDLPTIDTLPATLACLLALDKWNVGHRHIQNGLQFIYSKAEILLKINYQNLPRWFVLVFPAMIELAEEAGLDLVFPTGLRAVIANIFVKRQQILEMEELVEESRYFPPLISYMEALPSTYDFDTQETVKQYLSSDGSLFQSPSATAQAFMATGNVRCLNFLRSLVQKFPSGVPAKYPMDGDLIKLCMVDHVQGLGVAELFNDEIEQILAQAYRNIQKENKSNPTETNIIPIKLFKDALAFRLLRMQGYDVNPGSFCWFLQEPEILAYTGENREYFISAMYNVYRATNLQFPGETELEEARKISLNILESYNARNRDLNFMIPKGLQNMINYELSAPWTARLDRLHHRKWIEENKISPLWNGKASFYRLCCLDDEKLLQLAVRNFEFQQSIYMRELEELKEWSKKWRLSEMGFGREKTVYTYFAISATSCIPHNSIMRLVIAKTAIIITVADDFYDMEGSLNELEFLTDAVKRWDSKGLSGHSKTIFDALDDLVNDIAADFHPQERSKIVPKLQDIWREAFMAWMVERRWSLTGYLPSMDEYLETGMRSIAAHTVTLPATSFLTQEHTLNPFEYSNITKLLMTITRLANDTQSYQKEQADGKINLVLLHMKQNPNTTLQDSIDYVQQLLEEKTKEFLKHVFMDGFDEDMPKSCRHIHLSCLKVFQMFFNSANLFDSETALLDDIKKAIYLPIDHKEKSKPLVKPLQSVPPQTKKKKEGSRISTPLHQMRLQHSGRTGFTRQRFYVKNLSVAGREKLHFPMKFNLCFT</sequence>
<gene>
    <name evidence="8" type="ORF">CDL12_07566</name>
</gene>
<dbReference type="GO" id="GO:0010333">
    <property type="term" value="F:terpene synthase activity"/>
    <property type="evidence" value="ECO:0007669"/>
    <property type="project" value="InterPro"/>
</dbReference>
<reference evidence="9" key="1">
    <citation type="journal article" date="2018" name="Gigascience">
        <title>Genome assembly of the Pink Ipe (Handroanthus impetiginosus, Bignoniaceae), a highly valued, ecologically keystone Neotropical timber forest tree.</title>
        <authorList>
            <person name="Silva-Junior O.B."/>
            <person name="Grattapaglia D."/>
            <person name="Novaes E."/>
            <person name="Collevatti R.G."/>
        </authorList>
    </citation>
    <scope>NUCLEOTIDE SEQUENCE [LARGE SCALE GENOMIC DNA]</scope>
    <source>
        <strain evidence="9">cv. UFG-1</strain>
    </source>
</reference>
<dbReference type="Proteomes" id="UP000231279">
    <property type="component" value="Unassembled WGS sequence"/>
</dbReference>
<dbReference type="STRING" id="429701.A0A2G9HQD4"/>
<name>A0A2G9HQD4_9LAMI</name>
<dbReference type="InterPro" id="IPR008930">
    <property type="entry name" value="Terpenoid_cyclase/PrenylTrfase"/>
</dbReference>
<dbReference type="AlphaFoldDB" id="A0A2G9HQD4"/>
<evidence type="ECO:0000256" key="4">
    <source>
        <dbReference type="ARBA" id="ARBA00023239"/>
    </source>
</evidence>
<dbReference type="SUPFAM" id="SSF48576">
    <property type="entry name" value="Terpenoid synthases"/>
    <property type="match status" value="1"/>
</dbReference>
<feature type="region of interest" description="Disordered" evidence="5">
    <location>
        <begin position="779"/>
        <end position="805"/>
    </location>
</feature>
<dbReference type="Gene3D" id="1.10.600.10">
    <property type="entry name" value="Farnesyl Diphosphate Synthase"/>
    <property type="match status" value="1"/>
</dbReference>
<comment type="caution">
    <text evidence="8">The sequence shown here is derived from an EMBL/GenBank/DDBJ whole genome shotgun (WGS) entry which is preliminary data.</text>
</comment>
<keyword evidence="4 8" id="KW-0456">Lyase</keyword>
<evidence type="ECO:0000256" key="5">
    <source>
        <dbReference type="SAM" id="MobiDB-lite"/>
    </source>
</evidence>
<feature type="domain" description="Terpene synthase metal-binding" evidence="7">
    <location>
        <begin position="483"/>
        <end position="714"/>
    </location>
</feature>
<dbReference type="InterPro" id="IPR036965">
    <property type="entry name" value="Terpene_synth_N_sf"/>
</dbReference>
<dbReference type="SUPFAM" id="SSF48239">
    <property type="entry name" value="Terpenoid cyclases/Protein prenyltransferases"/>
    <property type="match status" value="2"/>
</dbReference>
<dbReference type="Gene3D" id="1.50.10.160">
    <property type="match status" value="1"/>
</dbReference>
<dbReference type="SFLD" id="SFLDG01014">
    <property type="entry name" value="Terpene_Cyclase_Like_1_N-term"/>
    <property type="match status" value="1"/>
</dbReference>
<dbReference type="Pfam" id="PF03936">
    <property type="entry name" value="Terpene_synth_C"/>
    <property type="match status" value="1"/>
</dbReference>
<dbReference type="OrthoDB" id="2343925at2759"/>
<dbReference type="PANTHER" id="PTHR31739:SF25">
    <property type="entry name" value="(E,E)-GERANYLLINALOOL SYNTHASE"/>
    <property type="match status" value="1"/>
</dbReference>
<keyword evidence="2" id="KW-0479">Metal-binding</keyword>
<evidence type="ECO:0000256" key="2">
    <source>
        <dbReference type="ARBA" id="ARBA00022723"/>
    </source>
</evidence>
<accession>A0A2G9HQD4</accession>
<dbReference type="PANTHER" id="PTHR31739">
    <property type="entry name" value="ENT-COPALYL DIPHOSPHATE SYNTHASE, CHLOROPLASTIC"/>
    <property type="match status" value="1"/>
</dbReference>
<keyword evidence="3" id="KW-0460">Magnesium</keyword>
<proteinExistence type="predicted"/>